<feature type="transmembrane region" description="Helical" evidence="1">
    <location>
        <begin position="43"/>
        <end position="60"/>
    </location>
</feature>
<dbReference type="HOGENOM" id="CLU_2862688_0_0_5"/>
<name>B8IKB6_METNO</name>
<gene>
    <name evidence="2" type="ordered locus">Mnod_7161</name>
</gene>
<accession>B8IKB6</accession>
<dbReference type="Proteomes" id="UP000008207">
    <property type="component" value="Chromosome"/>
</dbReference>
<evidence type="ECO:0000313" key="3">
    <source>
        <dbReference type="Proteomes" id="UP000008207"/>
    </source>
</evidence>
<keyword evidence="3" id="KW-1185">Reference proteome</keyword>
<evidence type="ECO:0000313" key="2">
    <source>
        <dbReference type="EMBL" id="ACL61901.1"/>
    </source>
</evidence>
<keyword evidence="1" id="KW-0812">Transmembrane</keyword>
<dbReference type="STRING" id="460265.Mnod_7161"/>
<dbReference type="EMBL" id="CP001349">
    <property type="protein sequence ID" value="ACL61901.1"/>
    <property type="molecule type" value="Genomic_DNA"/>
</dbReference>
<keyword evidence="1" id="KW-0472">Membrane</keyword>
<dbReference type="KEGG" id="mno:Mnod_7161"/>
<reference evidence="2 3" key="1">
    <citation type="submission" date="2009-01" db="EMBL/GenBank/DDBJ databases">
        <title>Complete sequence of chromosome of Methylobacterium nodulans ORS 2060.</title>
        <authorList>
            <consortium name="US DOE Joint Genome Institute"/>
            <person name="Lucas S."/>
            <person name="Copeland A."/>
            <person name="Lapidus A."/>
            <person name="Glavina del Rio T."/>
            <person name="Dalin E."/>
            <person name="Tice H."/>
            <person name="Bruce D."/>
            <person name="Goodwin L."/>
            <person name="Pitluck S."/>
            <person name="Sims D."/>
            <person name="Brettin T."/>
            <person name="Detter J.C."/>
            <person name="Han C."/>
            <person name="Larimer F."/>
            <person name="Land M."/>
            <person name="Hauser L."/>
            <person name="Kyrpides N."/>
            <person name="Ivanova N."/>
            <person name="Marx C.J."/>
            <person name="Richardson P."/>
        </authorList>
    </citation>
    <scope>NUCLEOTIDE SEQUENCE [LARGE SCALE GENOMIC DNA]</scope>
    <source>
        <strain evidence="3">LMG 21967 / CNCM I-2342 / ORS 2060</strain>
    </source>
</reference>
<sequence>MNDFVALLLAALAFCLGFLGLGLAVQVALHFRLGSPFLSEGNFLQVALALGLAVATWRRAMRAA</sequence>
<dbReference type="RefSeq" id="WP_015933464.1">
    <property type="nucleotide sequence ID" value="NC_011894.1"/>
</dbReference>
<keyword evidence="1" id="KW-1133">Transmembrane helix</keyword>
<protein>
    <submittedName>
        <fullName evidence="2">Uncharacterized protein</fullName>
    </submittedName>
</protein>
<proteinExistence type="predicted"/>
<evidence type="ECO:0000256" key="1">
    <source>
        <dbReference type="SAM" id="Phobius"/>
    </source>
</evidence>
<organism evidence="2 3">
    <name type="scientific">Methylobacterium nodulans (strain LMG 21967 / CNCM I-2342 / ORS 2060)</name>
    <dbReference type="NCBI Taxonomy" id="460265"/>
    <lineage>
        <taxon>Bacteria</taxon>
        <taxon>Pseudomonadati</taxon>
        <taxon>Pseudomonadota</taxon>
        <taxon>Alphaproteobacteria</taxon>
        <taxon>Hyphomicrobiales</taxon>
        <taxon>Methylobacteriaceae</taxon>
        <taxon>Methylobacterium</taxon>
    </lineage>
</organism>
<dbReference type="AlphaFoldDB" id="B8IKB6"/>
<dbReference type="eggNOG" id="ENOG5030T5M">
    <property type="taxonomic scope" value="Bacteria"/>
</dbReference>